<evidence type="ECO:0000256" key="13">
    <source>
        <dbReference type="ARBA" id="ARBA00022932"/>
    </source>
</evidence>
<gene>
    <name evidence="25" type="ORF">OMAG_002486</name>
</gene>
<comment type="catalytic activity">
    <reaction evidence="21">
        <text>DNA(n) + a 2'-deoxyribonucleoside 5'-triphosphate = DNA(n+1) + diphosphate</text>
        <dbReference type="Rhea" id="RHEA:22508"/>
        <dbReference type="Rhea" id="RHEA-COMP:17339"/>
        <dbReference type="Rhea" id="RHEA-COMP:17340"/>
        <dbReference type="ChEBI" id="CHEBI:33019"/>
        <dbReference type="ChEBI" id="CHEBI:61560"/>
        <dbReference type="ChEBI" id="CHEBI:173112"/>
        <dbReference type="EC" id="2.7.7.7"/>
    </reaction>
</comment>
<evidence type="ECO:0000256" key="9">
    <source>
        <dbReference type="ARBA" id="ARBA00022695"/>
    </source>
</evidence>
<comment type="caution">
    <text evidence="25">The sequence shown here is derived from an EMBL/GenBank/DDBJ whole genome shotgun (WGS) entry which is preliminary data.</text>
</comment>
<evidence type="ECO:0000256" key="15">
    <source>
        <dbReference type="ARBA" id="ARBA00023204"/>
    </source>
</evidence>
<keyword evidence="26" id="KW-1185">Reference proteome</keyword>
<dbReference type="PIRSF" id="PIRSF005047">
    <property type="entry name" value="UCP005047_YshC"/>
    <property type="match status" value="1"/>
</dbReference>
<dbReference type="SUPFAM" id="SSF47802">
    <property type="entry name" value="DNA polymerase beta, N-terminal domain-like"/>
    <property type="match status" value="1"/>
</dbReference>
<accession>A0A0F0CK53</accession>
<dbReference type="InterPro" id="IPR037160">
    <property type="entry name" value="DNA_Pol_thumb_sf"/>
</dbReference>
<evidence type="ECO:0000256" key="14">
    <source>
        <dbReference type="ARBA" id="ARBA00023053"/>
    </source>
</evidence>
<evidence type="ECO:0000256" key="21">
    <source>
        <dbReference type="ARBA" id="ARBA00049244"/>
    </source>
</evidence>
<evidence type="ECO:0000313" key="26">
    <source>
        <dbReference type="Proteomes" id="UP000033428"/>
    </source>
</evidence>
<keyword evidence="15" id="KW-0234">DNA repair</keyword>
<dbReference type="InterPro" id="IPR047967">
    <property type="entry name" value="PolX_PHP"/>
</dbReference>
<sequence length="580" mass="65360">MKNREISEIFSEIADILELKGDNAFRIRAYRTAGQNIINLDRQISDIYKEKGMEGLCDIHGIGKDLAEKIVEMIQTGVLKHHQELLKEFSPGFLGLLNISGIGPKKLKQLRDELNVNTVDDIEKACKNGSLETLDGMGEKSRDKLLEAIQYYKQQLGKTLLVKGEKLADELIAYLSESYYFEKLEKAGSLRRGQETIGDIDILAVTSNVEEAVDYFTRYRGAQQILSKGRLMVSIILKEGIQADLRLIEKSSFGAGLVYFTGSKSHNIKLRKIAKNKGLKVNEYGVFKVNDVTGEDELVSSKKEEDIYASLGMEWIPPELREDTGEIELALAGKIPKDLVELEDIKGDLHIHSTASDGRNSIEENIESAVARGYKYIALTDHSKLIKIAHGMDETRLLEHVGYIRKIAAKRKDIKILAGIEVDILTDGTLDLADYALKELDIVIASVHSKFLLEENIQTERIMRALDNPYVNILAHPSGRIITSRTPMQIDFERLFKHAVARGVYLEINTHGERVDLNDKNARRAKELGAKFVINTDAHDTGQMDLMKFGIKTARRAWLSKDDIINTKTINELLRILKRK</sequence>
<reference evidence="25 26" key="1">
    <citation type="submission" date="2015-02" db="EMBL/GenBank/DDBJ databases">
        <title>Single-cell genomics of uncultivated deep-branching MTB reveals a conserved set of magnetosome genes.</title>
        <authorList>
            <person name="Kolinko S."/>
            <person name="Richter M."/>
            <person name="Glockner F.O."/>
            <person name="Brachmann A."/>
            <person name="Schuler D."/>
        </authorList>
    </citation>
    <scope>NUCLEOTIDE SEQUENCE [LARGE SCALE GENOMIC DNA]</scope>
    <source>
        <strain evidence="25">SKK-01</strain>
    </source>
</reference>
<dbReference type="GO" id="GO:0042578">
    <property type="term" value="F:phosphoric ester hydrolase activity"/>
    <property type="evidence" value="ECO:0007669"/>
    <property type="project" value="TreeGrafter"/>
</dbReference>
<feature type="domain" description="Polymerase/histidinol phosphatase N-terminal" evidence="23">
    <location>
        <begin position="347"/>
        <end position="426"/>
    </location>
</feature>
<keyword evidence="8 25" id="KW-0808">Transferase</keyword>
<dbReference type="Pfam" id="PF14520">
    <property type="entry name" value="HHH_5"/>
    <property type="match status" value="1"/>
</dbReference>
<keyword evidence="11" id="KW-0227">DNA damage</keyword>
<dbReference type="CDD" id="cd00141">
    <property type="entry name" value="NT_POLXc"/>
    <property type="match status" value="1"/>
</dbReference>
<dbReference type="InterPro" id="IPR002054">
    <property type="entry name" value="DNA-dir_DNA_pol_X"/>
</dbReference>
<dbReference type="InterPro" id="IPR016195">
    <property type="entry name" value="Pol/histidinol_Pase-like"/>
</dbReference>
<dbReference type="InterPro" id="IPR027421">
    <property type="entry name" value="DNA_pol_lamdba_lyase_dom_sf"/>
</dbReference>
<name>A0A0F0CK53_9BACT</name>
<evidence type="ECO:0000313" key="25">
    <source>
        <dbReference type="EMBL" id="KJJ83627.1"/>
    </source>
</evidence>
<dbReference type="EC" id="2.7.7.7" evidence="3"/>
<dbReference type="Pfam" id="PF14791">
    <property type="entry name" value="DNA_pol_B_thumb"/>
    <property type="match status" value="1"/>
</dbReference>
<dbReference type="NCBIfam" id="NF006375">
    <property type="entry name" value="PRK08609.1"/>
    <property type="match status" value="1"/>
</dbReference>
<feature type="domain" description="DNA-directed DNA polymerase X" evidence="24">
    <location>
        <begin position="1"/>
        <end position="322"/>
    </location>
</feature>
<dbReference type="InterPro" id="IPR029398">
    <property type="entry name" value="PolB_thumb"/>
</dbReference>
<evidence type="ECO:0000256" key="5">
    <source>
        <dbReference type="ARBA" id="ARBA00020020"/>
    </source>
</evidence>
<comment type="subcellular location">
    <subcellularLocation>
        <location evidence="2">Cytoplasm</location>
    </subcellularLocation>
</comment>
<dbReference type="InterPro" id="IPR003583">
    <property type="entry name" value="Hlx-hairpin-Hlx_DNA-bd_motif"/>
</dbReference>
<dbReference type="Pfam" id="PF14716">
    <property type="entry name" value="HHH_8"/>
    <property type="match status" value="1"/>
</dbReference>
<comment type="catalytic activity">
    <reaction evidence="18">
        <text>2'-deoxyribonucleotide-(2'-deoxyribose 5'-phosphate)-2'-deoxyribonucleotide-DNA = a 3'-end 2'-deoxyribonucleotide-(2,3-dehydro-2,3-deoxyribose 5'-phosphate)-DNA + a 5'-end 5'-phospho-2'-deoxyribonucleoside-DNA + H(+)</text>
        <dbReference type="Rhea" id="RHEA:66592"/>
        <dbReference type="Rhea" id="RHEA-COMP:13180"/>
        <dbReference type="Rhea" id="RHEA-COMP:16897"/>
        <dbReference type="Rhea" id="RHEA-COMP:17067"/>
        <dbReference type="ChEBI" id="CHEBI:15378"/>
        <dbReference type="ChEBI" id="CHEBI:136412"/>
        <dbReference type="ChEBI" id="CHEBI:157695"/>
        <dbReference type="ChEBI" id="CHEBI:167181"/>
        <dbReference type="EC" id="4.2.99.18"/>
    </reaction>
</comment>
<dbReference type="SMART" id="SM00278">
    <property type="entry name" value="HhH1"/>
    <property type="match status" value="3"/>
</dbReference>
<evidence type="ECO:0000256" key="12">
    <source>
        <dbReference type="ARBA" id="ARBA00022843"/>
    </source>
</evidence>
<dbReference type="CDD" id="cd07436">
    <property type="entry name" value="PHP_PolX"/>
    <property type="match status" value="1"/>
</dbReference>
<evidence type="ECO:0000256" key="17">
    <source>
        <dbReference type="ARBA" id="ARBA00035726"/>
    </source>
</evidence>
<dbReference type="Pfam" id="PF02811">
    <property type="entry name" value="PHP"/>
    <property type="match status" value="1"/>
</dbReference>
<evidence type="ECO:0000256" key="7">
    <source>
        <dbReference type="ARBA" id="ARBA00022634"/>
    </source>
</evidence>
<comment type="cofactor">
    <cofactor evidence="1">
        <name>Mg(2+)</name>
        <dbReference type="ChEBI" id="CHEBI:18420"/>
    </cofactor>
</comment>
<dbReference type="EC" id="4.2.99.18" evidence="4"/>
<evidence type="ECO:0000256" key="11">
    <source>
        <dbReference type="ARBA" id="ARBA00022763"/>
    </source>
</evidence>
<dbReference type="EMBL" id="JYNY01000516">
    <property type="protein sequence ID" value="KJJ83627.1"/>
    <property type="molecule type" value="Genomic_DNA"/>
</dbReference>
<dbReference type="SUPFAM" id="SSF81301">
    <property type="entry name" value="Nucleotidyltransferase"/>
    <property type="match status" value="1"/>
</dbReference>
<dbReference type="SUPFAM" id="SSF89550">
    <property type="entry name" value="PHP domain-like"/>
    <property type="match status" value="1"/>
</dbReference>
<keyword evidence="10" id="KW-0235">DNA replication</keyword>
<dbReference type="GO" id="GO:0140078">
    <property type="term" value="F:class I DNA-(apurinic or apyrimidinic site) endonuclease activity"/>
    <property type="evidence" value="ECO:0007669"/>
    <property type="project" value="UniProtKB-EC"/>
</dbReference>
<dbReference type="InterPro" id="IPR004013">
    <property type="entry name" value="PHP_dom"/>
</dbReference>
<keyword evidence="7" id="KW-0237">DNA synthesis</keyword>
<keyword evidence="13" id="KW-0239">DNA-directed DNA polymerase</keyword>
<keyword evidence="14" id="KW-0915">Sodium</keyword>
<dbReference type="SMART" id="SM00481">
    <property type="entry name" value="POLIIIAc"/>
    <property type="match status" value="1"/>
</dbReference>
<evidence type="ECO:0000256" key="18">
    <source>
        <dbReference type="ARBA" id="ARBA00044632"/>
    </source>
</evidence>
<dbReference type="Gene3D" id="1.10.150.110">
    <property type="entry name" value="DNA polymerase beta, N-terminal domain-like"/>
    <property type="match status" value="1"/>
</dbReference>
<dbReference type="SUPFAM" id="SSF47781">
    <property type="entry name" value="RuvA domain 2-like"/>
    <property type="match status" value="1"/>
</dbReference>
<evidence type="ECO:0000256" key="16">
    <source>
        <dbReference type="ARBA" id="ARBA00035717"/>
    </source>
</evidence>
<evidence type="ECO:0000256" key="20">
    <source>
        <dbReference type="ARBA" id="ARBA00045548"/>
    </source>
</evidence>
<evidence type="ECO:0000259" key="22">
    <source>
        <dbReference type="SMART" id="SM00278"/>
    </source>
</evidence>
<evidence type="ECO:0000256" key="2">
    <source>
        <dbReference type="ARBA" id="ARBA00004496"/>
    </source>
</evidence>
<dbReference type="Gene3D" id="3.30.460.10">
    <property type="entry name" value="Beta Polymerase, domain 2"/>
    <property type="match status" value="1"/>
</dbReference>
<dbReference type="GO" id="GO:0003677">
    <property type="term" value="F:DNA binding"/>
    <property type="evidence" value="ECO:0007669"/>
    <property type="project" value="InterPro"/>
</dbReference>
<dbReference type="GO" id="GO:0006281">
    <property type="term" value="P:DNA repair"/>
    <property type="evidence" value="ECO:0007669"/>
    <property type="project" value="UniProtKB-KW"/>
</dbReference>
<dbReference type="PANTHER" id="PTHR36928:SF1">
    <property type="entry name" value="PHOSPHATASE YCDX-RELATED"/>
    <property type="match status" value="1"/>
</dbReference>
<dbReference type="Gene3D" id="3.30.210.10">
    <property type="entry name" value="DNA polymerase, thumb domain"/>
    <property type="match status" value="1"/>
</dbReference>
<dbReference type="Proteomes" id="UP000033428">
    <property type="component" value="Unassembled WGS sequence"/>
</dbReference>
<evidence type="ECO:0000256" key="4">
    <source>
        <dbReference type="ARBA" id="ARBA00012720"/>
    </source>
</evidence>
<dbReference type="SMART" id="SM00483">
    <property type="entry name" value="POLXc"/>
    <property type="match status" value="1"/>
</dbReference>
<evidence type="ECO:0000259" key="23">
    <source>
        <dbReference type="SMART" id="SM00481"/>
    </source>
</evidence>
<feature type="domain" description="Helix-hairpin-helix DNA-binding motif class 1" evidence="22">
    <location>
        <begin position="129"/>
        <end position="148"/>
    </location>
</feature>
<dbReference type="GO" id="GO:0005829">
    <property type="term" value="C:cytosol"/>
    <property type="evidence" value="ECO:0007669"/>
    <property type="project" value="TreeGrafter"/>
</dbReference>
<dbReference type="InterPro" id="IPR043519">
    <property type="entry name" value="NT_sf"/>
</dbReference>
<evidence type="ECO:0000259" key="24">
    <source>
        <dbReference type="SMART" id="SM00483"/>
    </source>
</evidence>
<dbReference type="InterPro" id="IPR050243">
    <property type="entry name" value="PHP_phosphatase"/>
</dbReference>
<dbReference type="GO" id="GO:0003887">
    <property type="term" value="F:DNA-directed DNA polymerase activity"/>
    <property type="evidence" value="ECO:0007669"/>
    <property type="project" value="UniProtKB-KW"/>
</dbReference>
<evidence type="ECO:0000256" key="8">
    <source>
        <dbReference type="ARBA" id="ARBA00022679"/>
    </source>
</evidence>
<dbReference type="PANTHER" id="PTHR36928">
    <property type="entry name" value="PHOSPHATASE YCDX-RELATED"/>
    <property type="match status" value="1"/>
</dbReference>
<dbReference type="InterPro" id="IPR022311">
    <property type="entry name" value="PolX-like"/>
</dbReference>
<proteinExistence type="predicted"/>
<dbReference type="AlphaFoldDB" id="A0A0F0CK53"/>
<evidence type="ECO:0000256" key="3">
    <source>
        <dbReference type="ARBA" id="ARBA00012417"/>
    </source>
</evidence>
<dbReference type="GO" id="GO:0008270">
    <property type="term" value="F:zinc ion binding"/>
    <property type="evidence" value="ECO:0007669"/>
    <property type="project" value="TreeGrafter"/>
</dbReference>
<dbReference type="InterPro" id="IPR002008">
    <property type="entry name" value="DNA_pol_X_beta-like"/>
</dbReference>
<dbReference type="PRINTS" id="PR00870">
    <property type="entry name" value="DNAPOLXBETA"/>
</dbReference>
<organism evidence="25 26">
    <name type="scientific">Candidatus Omnitrophus magneticus</name>
    <dbReference type="NCBI Taxonomy" id="1609969"/>
    <lineage>
        <taxon>Bacteria</taxon>
        <taxon>Pseudomonadati</taxon>
        <taxon>Candidatus Omnitrophota</taxon>
        <taxon>Candidatus Omnitrophus</taxon>
    </lineage>
</organism>
<evidence type="ECO:0000256" key="6">
    <source>
        <dbReference type="ARBA" id="ARBA00022481"/>
    </source>
</evidence>
<evidence type="ECO:0000256" key="19">
    <source>
        <dbReference type="ARBA" id="ARBA00044678"/>
    </source>
</evidence>
<evidence type="ECO:0000256" key="10">
    <source>
        <dbReference type="ARBA" id="ARBA00022705"/>
    </source>
</evidence>
<keyword evidence="12" id="KW-0832">Ubl conjugation</keyword>
<dbReference type="Gene3D" id="1.10.150.20">
    <property type="entry name" value="5' to 3' exonuclease, C-terminal subdomain"/>
    <property type="match status" value="1"/>
</dbReference>
<keyword evidence="6" id="KW-0488">Methylation</keyword>
<feature type="domain" description="Helix-hairpin-helix DNA-binding motif class 1" evidence="22">
    <location>
        <begin position="54"/>
        <end position="73"/>
    </location>
</feature>
<comment type="catalytic activity">
    <reaction evidence="19">
        <text>a 5'-end 2'-deoxyribose-2'-deoxyribonucleotide-DNA = (2E,4S)-4-hydroxypenten-2-al-5-phosphate + a 5'-end 5'-phospho-2'-deoxyribonucleoside-DNA + H(+)</text>
        <dbReference type="Rhea" id="RHEA:76255"/>
        <dbReference type="Rhea" id="RHEA-COMP:13180"/>
        <dbReference type="Rhea" id="RHEA-COMP:18657"/>
        <dbReference type="ChEBI" id="CHEBI:15378"/>
        <dbReference type="ChEBI" id="CHEBI:136412"/>
        <dbReference type="ChEBI" id="CHEBI:195194"/>
        <dbReference type="ChEBI" id="CHEBI:195195"/>
    </reaction>
</comment>
<dbReference type="Gene3D" id="3.20.20.140">
    <property type="entry name" value="Metal-dependent hydrolases"/>
    <property type="match status" value="1"/>
</dbReference>
<dbReference type="InterPro" id="IPR010996">
    <property type="entry name" value="HHH_MUS81"/>
</dbReference>
<dbReference type="FunFam" id="3.20.20.140:FF:000047">
    <property type="entry name" value="PHP domain-containing protein"/>
    <property type="match status" value="1"/>
</dbReference>
<comment type="function">
    <text evidence="20">Repair polymerase that plays a key role in base-excision repair. During this process, the damaged base is excised by specific DNA glycosylases, the DNA backbone is nicked at the abasic site by an apurinic/apyrimidic (AP) endonuclease, and POLB removes 5'-deoxyribose-phosphate from the preincised AP site acting as a 5'-deoxyribose-phosphate lyase (5'-dRP lyase); through its DNA polymerase activity, it adds one nucleotide to the 3' end of the arising single-nucleotide gap. Conducts 'gap-filling' DNA synthesis in a stepwise distributive fashion rather than in a processive fashion as for other DNA polymerases. It is also able to cleave sugar-phosphate bonds 3' to an intact AP site, acting as an AP lyase.</text>
</comment>
<feature type="domain" description="Helix-hairpin-helix DNA-binding motif class 1" evidence="22">
    <location>
        <begin position="94"/>
        <end position="113"/>
    </location>
</feature>
<protein>
    <recommendedName>
        <fullName evidence="5">DNA polymerase beta</fullName>
        <ecNumber evidence="3">2.7.7.7</ecNumber>
        <ecNumber evidence="4">4.2.99.18</ecNumber>
    </recommendedName>
    <alternativeName>
        <fullName evidence="16">5'-deoxyribose-phosphate lyase</fullName>
    </alternativeName>
    <alternativeName>
        <fullName evidence="17">AP lyase</fullName>
    </alternativeName>
</protein>
<dbReference type="PATRIC" id="fig|1609969.3.peg.2669"/>
<dbReference type="InterPro" id="IPR003141">
    <property type="entry name" value="Pol/His_phosphatase_N"/>
</dbReference>
<dbReference type="InterPro" id="IPR010994">
    <property type="entry name" value="RuvA_2-like"/>
</dbReference>
<keyword evidence="9" id="KW-0548">Nucleotidyltransferase</keyword>
<evidence type="ECO:0000256" key="1">
    <source>
        <dbReference type="ARBA" id="ARBA00001946"/>
    </source>
</evidence>